<reference evidence="13 14" key="1">
    <citation type="submission" date="2015-12" db="EMBL/GenBank/DDBJ databases">
        <title>The genome of Folsomia candida.</title>
        <authorList>
            <person name="Faddeeva A."/>
            <person name="Derks M.F."/>
            <person name="Anvar Y."/>
            <person name="Smit S."/>
            <person name="Van Straalen N."/>
            <person name="Roelofs D."/>
        </authorList>
    </citation>
    <scope>NUCLEOTIDE SEQUENCE [LARGE SCALE GENOMIC DNA]</scope>
    <source>
        <strain evidence="13 14">VU population</strain>
        <tissue evidence="13">Whole body</tissue>
    </source>
</reference>
<feature type="region of interest" description="Disordered" evidence="11">
    <location>
        <begin position="296"/>
        <end position="359"/>
    </location>
</feature>
<protein>
    <submittedName>
        <fullName evidence="13">Zinc finger and BTB domain-containing protein 20</fullName>
    </submittedName>
</protein>
<feature type="compositionally biased region" description="Low complexity" evidence="11">
    <location>
        <begin position="299"/>
        <end position="314"/>
    </location>
</feature>
<dbReference type="InterPro" id="IPR036236">
    <property type="entry name" value="Znf_C2H2_sf"/>
</dbReference>
<evidence type="ECO:0000256" key="11">
    <source>
        <dbReference type="SAM" id="MobiDB-lite"/>
    </source>
</evidence>
<evidence type="ECO:0000256" key="9">
    <source>
        <dbReference type="ARBA" id="ARBA00023242"/>
    </source>
</evidence>
<keyword evidence="8" id="KW-0804">Transcription</keyword>
<evidence type="ECO:0000256" key="7">
    <source>
        <dbReference type="ARBA" id="ARBA00023125"/>
    </source>
</evidence>
<organism evidence="13 14">
    <name type="scientific">Folsomia candida</name>
    <name type="common">Springtail</name>
    <dbReference type="NCBI Taxonomy" id="158441"/>
    <lineage>
        <taxon>Eukaryota</taxon>
        <taxon>Metazoa</taxon>
        <taxon>Ecdysozoa</taxon>
        <taxon>Arthropoda</taxon>
        <taxon>Hexapoda</taxon>
        <taxon>Collembola</taxon>
        <taxon>Entomobryomorpha</taxon>
        <taxon>Isotomoidea</taxon>
        <taxon>Isotomidae</taxon>
        <taxon>Proisotominae</taxon>
        <taxon>Folsomia</taxon>
    </lineage>
</organism>
<feature type="domain" description="C2H2-type" evidence="12">
    <location>
        <begin position="626"/>
        <end position="644"/>
    </location>
</feature>
<evidence type="ECO:0000313" key="14">
    <source>
        <dbReference type="Proteomes" id="UP000198287"/>
    </source>
</evidence>
<feature type="compositionally biased region" description="Low complexity" evidence="11">
    <location>
        <begin position="180"/>
        <end position="206"/>
    </location>
</feature>
<sequence>MDGTASSSIKTSNKPHVPSTVFFDYCLVCYKICYLPEKISLDEEDRVTEVRELFYTLYDIPVSPHSLKSLKGEIPLCPGCLLKLGRIRELRDLLTRIQLDFNQLRQGIAFDIVDLVARCEKGIASAGMNYGWRDIPEESVRECLIKAEVDTLQQIIFDDWHEKHLCEPKGNGKQDAELLKSPVTPVSKSSKPVITSSSLTPTSTPLQKVNSPPKSSPDPVFRTPLPPPPRKKSSTFYNQSSSVFKKLQNLTTLQLISPPPSRINMSKKLANNPNLFNKKVASSSIQNTTSKVGFGAKFSNSQQSQQSITSSSRISGDKLSPSSPKTTVISITTTSNESTRKKNDNGSGGKQSSKLFSTASETSNLFTKRKLSLDNETNKSPNFGAKSIEIVVGDDTPPPKRRKSDPENDDVVISMSPLSTATTTTSLLQKDDEHDLRSDDGISVTKVQGSISKISSLKTPQDDGDDDLDFADAEPDCLLDEYGDIGLGDYLEGGGGQLEELEADENNENSNGQVKDDVDDNGEIMDTTDEQTTKSIVDSSYVESLIAQLQSGETPGNGANIEFLQNEEGLFVCMFCKKTFIHKYPYRDHLKTHTGEGPQCSICFKIFPKSHNLMLHLRTHTGEKPYQCDVCEKSFADKSNLKVY</sequence>
<evidence type="ECO:0000256" key="2">
    <source>
        <dbReference type="ARBA" id="ARBA00022723"/>
    </source>
</evidence>
<dbReference type="FunFam" id="3.30.160.60:FF:001049">
    <property type="entry name" value="zinc finger protein 319"/>
    <property type="match status" value="1"/>
</dbReference>
<feature type="region of interest" description="Disordered" evidence="11">
    <location>
        <begin position="372"/>
        <end position="437"/>
    </location>
</feature>
<gene>
    <name evidence="13" type="ORF">Fcan01_04948</name>
</gene>
<dbReference type="Pfam" id="PF00096">
    <property type="entry name" value="zf-C2H2"/>
    <property type="match status" value="2"/>
</dbReference>
<dbReference type="AlphaFoldDB" id="A0A226EUU4"/>
<dbReference type="SMART" id="SM00355">
    <property type="entry name" value="ZnF_C2H2"/>
    <property type="match status" value="2"/>
</dbReference>
<evidence type="ECO:0000259" key="12">
    <source>
        <dbReference type="PROSITE" id="PS50157"/>
    </source>
</evidence>
<dbReference type="PROSITE" id="PS50157">
    <property type="entry name" value="ZINC_FINGER_C2H2_2"/>
    <property type="match status" value="3"/>
</dbReference>
<dbReference type="InterPro" id="IPR013087">
    <property type="entry name" value="Znf_C2H2_type"/>
</dbReference>
<evidence type="ECO:0000256" key="8">
    <source>
        <dbReference type="ARBA" id="ARBA00023163"/>
    </source>
</evidence>
<keyword evidence="9" id="KW-0539">Nucleus</keyword>
<accession>A0A226EUU4</accession>
<dbReference type="GO" id="GO:0005634">
    <property type="term" value="C:nucleus"/>
    <property type="evidence" value="ECO:0007669"/>
    <property type="project" value="UniProtKB-SubCell"/>
</dbReference>
<evidence type="ECO:0000256" key="6">
    <source>
        <dbReference type="ARBA" id="ARBA00023015"/>
    </source>
</evidence>
<dbReference type="GO" id="GO:0000981">
    <property type="term" value="F:DNA-binding transcription factor activity, RNA polymerase II-specific"/>
    <property type="evidence" value="ECO:0007669"/>
    <property type="project" value="TreeGrafter"/>
</dbReference>
<evidence type="ECO:0000313" key="13">
    <source>
        <dbReference type="EMBL" id="OXA61000.1"/>
    </source>
</evidence>
<keyword evidence="14" id="KW-1185">Reference proteome</keyword>
<comment type="caution">
    <text evidence="13">The sequence shown here is derived from an EMBL/GenBank/DDBJ whole genome shotgun (WGS) entry which is preliminary data.</text>
</comment>
<keyword evidence="2" id="KW-0479">Metal-binding</keyword>
<proteinExistence type="predicted"/>
<comment type="subcellular location">
    <subcellularLocation>
        <location evidence="1">Nucleus</location>
    </subcellularLocation>
</comment>
<evidence type="ECO:0000256" key="4">
    <source>
        <dbReference type="ARBA" id="ARBA00022771"/>
    </source>
</evidence>
<dbReference type="Gene3D" id="3.30.160.60">
    <property type="entry name" value="Classic Zinc Finger"/>
    <property type="match status" value="3"/>
</dbReference>
<dbReference type="Proteomes" id="UP000198287">
    <property type="component" value="Unassembled WGS sequence"/>
</dbReference>
<feature type="compositionally biased region" description="Polar residues" evidence="11">
    <location>
        <begin position="320"/>
        <end position="337"/>
    </location>
</feature>
<feature type="domain" description="C2H2-type" evidence="12">
    <location>
        <begin position="571"/>
        <end position="598"/>
    </location>
</feature>
<evidence type="ECO:0000256" key="3">
    <source>
        <dbReference type="ARBA" id="ARBA00022737"/>
    </source>
</evidence>
<keyword evidence="6" id="KW-0805">Transcription regulation</keyword>
<dbReference type="OMA" id="KICYLPE"/>
<keyword evidence="7" id="KW-0238">DNA-binding</keyword>
<dbReference type="InterPro" id="IPR050457">
    <property type="entry name" value="ZnFinger_BTB_dom_contain"/>
</dbReference>
<name>A0A226EUU4_FOLCA</name>
<feature type="compositionally biased region" description="Low complexity" evidence="11">
    <location>
        <begin position="416"/>
        <end position="428"/>
    </location>
</feature>
<keyword evidence="4 10" id="KW-0863">Zinc-finger</keyword>
<dbReference type="EMBL" id="LNIX01000002">
    <property type="protein sequence ID" value="OXA61000.1"/>
    <property type="molecule type" value="Genomic_DNA"/>
</dbReference>
<feature type="compositionally biased region" description="Polar residues" evidence="11">
    <location>
        <begin position="350"/>
        <end position="359"/>
    </location>
</feature>
<keyword evidence="5" id="KW-0862">Zinc</keyword>
<keyword evidence="3" id="KW-0677">Repeat</keyword>
<dbReference type="PANTHER" id="PTHR46105:SF5">
    <property type="entry name" value="ZINC FINGER AND BTB DOMAIN-CONTAINING PROTEIN 44 ISOFORM X1"/>
    <property type="match status" value="1"/>
</dbReference>
<evidence type="ECO:0000256" key="5">
    <source>
        <dbReference type="ARBA" id="ARBA00022833"/>
    </source>
</evidence>
<dbReference type="OrthoDB" id="8922241at2759"/>
<dbReference type="GO" id="GO:0000978">
    <property type="term" value="F:RNA polymerase II cis-regulatory region sequence-specific DNA binding"/>
    <property type="evidence" value="ECO:0007669"/>
    <property type="project" value="TreeGrafter"/>
</dbReference>
<evidence type="ECO:0000256" key="1">
    <source>
        <dbReference type="ARBA" id="ARBA00004123"/>
    </source>
</evidence>
<feature type="region of interest" description="Disordered" evidence="11">
    <location>
        <begin position="171"/>
        <end position="236"/>
    </location>
</feature>
<dbReference type="SUPFAM" id="SSF57667">
    <property type="entry name" value="beta-beta-alpha zinc fingers"/>
    <property type="match status" value="2"/>
</dbReference>
<dbReference type="PANTHER" id="PTHR46105">
    <property type="entry name" value="AGAP004733-PA"/>
    <property type="match status" value="1"/>
</dbReference>
<evidence type="ECO:0000256" key="10">
    <source>
        <dbReference type="PROSITE-ProRule" id="PRU00042"/>
    </source>
</evidence>
<dbReference type="PROSITE" id="PS00028">
    <property type="entry name" value="ZINC_FINGER_C2H2_1"/>
    <property type="match status" value="2"/>
</dbReference>
<feature type="domain" description="C2H2-type" evidence="12">
    <location>
        <begin position="598"/>
        <end position="625"/>
    </location>
</feature>
<dbReference type="GO" id="GO:0008270">
    <property type="term" value="F:zinc ion binding"/>
    <property type="evidence" value="ECO:0007669"/>
    <property type="project" value="UniProtKB-KW"/>
</dbReference>